<feature type="region of interest" description="Disordered" evidence="2">
    <location>
        <begin position="274"/>
        <end position="316"/>
    </location>
</feature>
<evidence type="ECO:0000256" key="3">
    <source>
        <dbReference type="SAM" id="Phobius"/>
    </source>
</evidence>
<dbReference type="AlphaFoldDB" id="A0A915N1K8"/>
<reference evidence="5" key="1">
    <citation type="submission" date="2022-11" db="UniProtKB">
        <authorList>
            <consortium name="WormBaseParasite"/>
        </authorList>
    </citation>
    <scope>IDENTIFICATION</scope>
</reference>
<feature type="compositionally biased region" description="Pro residues" evidence="2">
    <location>
        <begin position="83"/>
        <end position="93"/>
    </location>
</feature>
<proteinExistence type="predicted"/>
<feature type="compositionally biased region" description="Low complexity" evidence="2">
    <location>
        <begin position="177"/>
        <end position="187"/>
    </location>
</feature>
<dbReference type="PANTHER" id="PTHR24637:SF416">
    <property type="entry name" value="NEMATODE CUTICLE COLLAGEN N-TERMINAL DOMAIN-CONTAINING PROTEIN"/>
    <property type="match status" value="1"/>
</dbReference>
<protein>
    <submittedName>
        <fullName evidence="5">Uncharacterized protein</fullName>
    </submittedName>
</protein>
<keyword evidence="3" id="KW-0472">Membrane</keyword>
<feature type="transmembrane region" description="Helical" evidence="3">
    <location>
        <begin position="6"/>
        <end position="29"/>
    </location>
</feature>
<evidence type="ECO:0000256" key="1">
    <source>
        <dbReference type="ARBA" id="ARBA00022737"/>
    </source>
</evidence>
<feature type="region of interest" description="Disordered" evidence="2">
    <location>
        <begin position="73"/>
        <end position="110"/>
    </location>
</feature>
<keyword evidence="3" id="KW-1133">Transmembrane helix</keyword>
<accession>A0A915N1K8</accession>
<evidence type="ECO:0000313" key="5">
    <source>
        <dbReference type="WBParaSite" id="scaffold6176_cov250.g10525"/>
    </source>
</evidence>
<evidence type="ECO:0000256" key="2">
    <source>
        <dbReference type="SAM" id="MobiDB-lite"/>
    </source>
</evidence>
<feature type="region of interest" description="Disordered" evidence="2">
    <location>
        <begin position="127"/>
        <end position="229"/>
    </location>
</feature>
<name>A0A915N1K8_MELJA</name>
<organism evidence="4 5">
    <name type="scientific">Meloidogyne javanica</name>
    <name type="common">Root-knot nematode worm</name>
    <dbReference type="NCBI Taxonomy" id="6303"/>
    <lineage>
        <taxon>Eukaryota</taxon>
        <taxon>Metazoa</taxon>
        <taxon>Ecdysozoa</taxon>
        <taxon>Nematoda</taxon>
        <taxon>Chromadorea</taxon>
        <taxon>Rhabditida</taxon>
        <taxon>Tylenchina</taxon>
        <taxon>Tylenchomorpha</taxon>
        <taxon>Tylenchoidea</taxon>
        <taxon>Meloidogynidae</taxon>
        <taxon>Meloidogyninae</taxon>
        <taxon>Meloidogyne</taxon>
        <taxon>Meloidogyne incognita group</taxon>
    </lineage>
</organism>
<dbReference type="PANTHER" id="PTHR24637">
    <property type="entry name" value="COLLAGEN"/>
    <property type="match status" value="1"/>
</dbReference>
<keyword evidence="3" id="KW-0812">Transmembrane</keyword>
<evidence type="ECO:0000313" key="4">
    <source>
        <dbReference type="Proteomes" id="UP000887561"/>
    </source>
</evidence>
<feature type="compositionally biased region" description="Acidic residues" evidence="2">
    <location>
        <begin position="359"/>
        <end position="370"/>
    </location>
</feature>
<keyword evidence="1" id="KW-0677">Repeat</keyword>
<feature type="compositionally biased region" description="Low complexity" evidence="2">
    <location>
        <begin position="349"/>
        <end position="358"/>
    </location>
</feature>
<keyword evidence="4" id="KW-1185">Reference proteome</keyword>
<dbReference type="WBParaSite" id="scaffold6176_cov250.g10525">
    <property type="protein sequence ID" value="scaffold6176_cov250.g10525"/>
    <property type="gene ID" value="scaffold6176_cov250.g10525"/>
</dbReference>
<feature type="compositionally biased region" description="Basic and acidic residues" evidence="2">
    <location>
        <begin position="276"/>
        <end position="297"/>
    </location>
</feature>
<sequence length="391" mass="42519">MLYKIIGAATISVSSICVLAQLLLLPWLYRYTVNLRSDFESRLRKFHHNTRQFDEQFQRLRRLTGNSLTDFQHERSKRQLQECPPPRVGPPGLPGGFGEDGEAGTAGEDGTAGLDAITLLLQEAQKCPQGPVGPMGAPGQQGLPGLKGEKGETGEIGTDGIDGEQGPEGMPGLPGIAGKPGKRGQPGAPAPGGTGPPGPPGVKGRRLDRAPQDFPKNILKQGPPGEDGADARFCPCPSELNKLGSGGIRSHLSLNNPSPPPKISTSTTTITASFNKDSELPHNGVVEKEEVTKKEENSEYEDVAYPNYENDGTEGEGIKENKETLLLKNKKFQKIKFDNVEMNLEGIFTTTKQQQQTEENNEEEENDEEKETTTIATRRFVYVTKRPRPKL</sequence>
<feature type="region of interest" description="Disordered" evidence="2">
    <location>
        <begin position="348"/>
        <end position="375"/>
    </location>
</feature>
<dbReference type="Proteomes" id="UP000887561">
    <property type="component" value="Unplaced"/>
</dbReference>